<dbReference type="AlphaFoldDB" id="A0A7R9LDE3"/>
<organism evidence="2">
    <name type="scientific">Medioppia subpectinata</name>
    <dbReference type="NCBI Taxonomy" id="1979941"/>
    <lineage>
        <taxon>Eukaryota</taxon>
        <taxon>Metazoa</taxon>
        <taxon>Ecdysozoa</taxon>
        <taxon>Arthropoda</taxon>
        <taxon>Chelicerata</taxon>
        <taxon>Arachnida</taxon>
        <taxon>Acari</taxon>
        <taxon>Acariformes</taxon>
        <taxon>Sarcoptiformes</taxon>
        <taxon>Oribatida</taxon>
        <taxon>Brachypylina</taxon>
        <taxon>Oppioidea</taxon>
        <taxon>Oppiidae</taxon>
        <taxon>Medioppia</taxon>
    </lineage>
</organism>
<feature type="domain" description="EGF-like" evidence="1">
    <location>
        <begin position="222"/>
        <end position="271"/>
    </location>
</feature>
<dbReference type="Proteomes" id="UP000759131">
    <property type="component" value="Unassembled WGS sequence"/>
</dbReference>
<proteinExistence type="predicted"/>
<feature type="non-terminal residue" evidence="2">
    <location>
        <position position="1"/>
    </location>
</feature>
<accession>A0A7R9LDE3</accession>
<protein>
    <recommendedName>
        <fullName evidence="1">EGF-like domain-containing protein</fullName>
    </recommendedName>
</protein>
<keyword evidence="3" id="KW-1185">Reference proteome</keyword>
<dbReference type="SMART" id="SM00181">
    <property type="entry name" value="EGF"/>
    <property type="match status" value="3"/>
</dbReference>
<evidence type="ECO:0000259" key="1">
    <source>
        <dbReference type="SMART" id="SM00181"/>
    </source>
</evidence>
<reference evidence="2" key="1">
    <citation type="submission" date="2020-11" db="EMBL/GenBank/DDBJ databases">
        <authorList>
            <person name="Tran Van P."/>
        </authorList>
    </citation>
    <scope>NUCLEOTIDE SEQUENCE</scope>
</reference>
<sequence length="296" mass="32275">MESPEDRLGHLIDYCKEPYNVSEFCLEPMSVGGEATCHPKYGYYKDPVTGKTTKVDICNPADRKLAHLLPEQPCGDPRATCQHDFLDPQKYTCTCPIGFKASTTTYPSDTTCSSRKCDSPALNTCEHKCETDDEDETGGDHNTYVRGYKCRCGDPYVSVGDTCVLKAGKPCVKCSGIQNYTLGAYCLGGKLDAPDVTGRRHCLCDAPYVTTADKTACVLQGVCGRGGVGRTDCDAKRALCVLKEPMSVTDHPYVCECPDGTIRAEASKVCQPVCMYKNRNLACDRINADCDPNIAY</sequence>
<dbReference type="EMBL" id="OC876585">
    <property type="protein sequence ID" value="CAD7639367.1"/>
    <property type="molecule type" value="Genomic_DNA"/>
</dbReference>
<evidence type="ECO:0000313" key="2">
    <source>
        <dbReference type="EMBL" id="CAD7639367.1"/>
    </source>
</evidence>
<name>A0A7R9LDE3_9ACAR</name>
<gene>
    <name evidence="2" type="ORF">OSB1V03_LOCUS17761</name>
</gene>
<evidence type="ECO:0000313" key="3">
    <source>
        <dbReference type="Proteomes" id="UP000759131"/>
    </source>
</evidence>
<dbReference type="EMBL" id="CAJPIZ010022010">
    <property type="protein sequence ID" value="CAG2117808.1"/>
    <property type="molecule type" value="Genomic_DNA"/>
</dbReference>
<dbReference type="InterPro" id="IPR000742">
    <property type="entry name" value="EGF"/>
</dbReference>
<dbReference type="OrthoDB" id="6536536at2759"/>
<feature type="domain" description="EGF-like" evidence="1">
    <location>
        <begin position="116"/>
        <end position="164"/>
    </location>
</feature>
<feature type="domain" description="EGF-like" evidence="1">
    <location>
        <begin position="73"/>
        <end position="113"/>
    </location>
</feature>